<keyword evidence="3" id="KW-0964">Secreted</keyword>
<evidence type="ECO:0000313" key="11">
    <source>
        <dbReference type="EMBL" id="KAH9363829.1"/>
    </source>
</evidence>
<evidence type="ECO:0000256" key="3">
    <source>
        <dbReference type="ARBA" id="ARBA00022525"/>
    </source>
</evidence>
<dbReference type="SUPFAM" id="SSF56399">
    <property type="entry name" value="ADP-ribosylation"/>
    <property type="match status" value="1"/>
</dbReference>
<dbReference type="GO" id="GO:0106274">
    <property type="term" value="F:NAD+-protein-arginine ADP-ribosyltransferase activity"/>
    <property type="evidence" value="ECO:0007669"/>
    <property type="project" value="UniProtKB-EC"/>
</dbReference>
<evidence type="ECO:0000313" key="12">
    <source>
        <dbReference type="Proteomes" id="UP000821853"/>
    </source>
</evidence>
<keyword evidence="7" id="KW-0548">Nucleotidyltransferase</keyword>
<dbReference type="VEuPathDB" id="VectorBase:HLOH_064900"/>
<keyword evidence="10" id="KW-0521">NADP</keyword>
<comment type="caution">
    <text evidence="11">The sequence shown here is derived from an EMBL/GenBank/DDBJ whole genome shotgun (WGS) entry which is preliminary data.</text>
</comment>
<proteinExistence type="inferred from homology"/>
<reference evidence="11 12" key="1">
    <citation type="journal article" date="2020" name="Cell">
        <title>Large-Scale Comparative Analyses of Tick Genomes Elucidate Their Genetic Diversity and Vector Capacities.</title>
        <authorList>
            <consortium name="Tick Genome and Microbiome Consortium (TIGMIC)"/>
            <person name="Jia N."/>
            <person name="Wang J."/>
            <person name="Shi W."/>
            <person name="Du L."/>
            <person name="Sun Y."/>
            <person name="Zhan W."/>
            <person name="Jiang J.F."/>
            <person name="Wang Q."/>
            <person name="Zhang B."/>
            <person name="Ji P."/>
            <person name="Bell-Sakyi L."/>
            <person name="Cui X.M."/>
            <person name="Yuan T.T."/>
            <person name="Jiang B.G."/>
            <person name="Yang W.F."/>
            <person name="Lam T.T."/>
            <person name="Chang Q.C."/>
            <person name="Ding S.J."/>
            <person name="Wang X.J."/>
            <person name="Zhu J.G."/>
            <person name="Ruan X.D."/>
            <person name="Zhao L."/>
            <person name="Wei J.T."/>
            <person name="Ye R.Z."/>
            <person name="Que T.C."/>
            <person name="Du C.H."/>
            <person name="Zhou Y.H."/>
            <person name="Cheng J.X."/>
            <person name="Dai P.F."/>
            <person name="Guo W.B."/>
            <person name="Han X.H."/>
            <person name="Huang E.J."/>
            <person name="Li L.F."/>
            <person name="Wei W."/>
            <person name="Gao Y.C."/>
            <person name="Liu J.Z."/>
            <person name="Shao H.Z."/>
            <person name="Wang X."/>
            <person name="Wang C.C."/>
            <person name="Yang T.C."/>
            <person name="Huo Q.B."/>
            <person name="Li W."/>
            <person name="Chen H.Y."/>
            <person name="Chen S.E."/>
            <person name="Zhou L.G."/>
            <person name="Ni X.B."/>
            <person name="Tian J.H."/>
            <person name="Sheng Y."/>
            <person name="Liu T."/>
            <person name="Pan Y.S."/>
            <person name="Xia L.Y."/>
            <person name="Li J."/>
            <person name="Zhao F."/>
            <person name="Cao W.C."/>
        </authorList>
    </citation>
    <scope>NUCLEOTIDE SEQUENCE [LARGE SCALE GENOMIC DNA]</scope>
    <source>
        <strain evidence="11">HaeL-2018</strain>
    </source>
</reference>
<keyword evidence="10" id="KW-0520">NAD</keyword>
<name>A0A9J6FLA4_HAELO</name>
<dbReference type="GO" id="GO:0003950">
    <property type="term" value="F:NAD+ poly-ADP-ribosyltransferase activity"/>
    <property type="evidence" value="ECO:0007669"/>
    <property type="project" value="TreeGrafter"/>
</dbReference>
<dbReference type="InterPro" id="IPR050999">
    <property type="entry name" value="ADP-ribosyltransferase_ARG"/>
</dbReference>
<dbReference type="GO" id="GO:0090729">
    <property type="term" value="F:toxin activity"/>
    <property type="evidence" value="ECO:0007669"/>
    <property type="project" value="UniProtKB-KW"/>
</dbReference>
<dbReference type="OrthoDB" id="423533at2759"/>
<dbReference type="GO" id="GO:0016779">
    <property type="term" value="F:nucleotidyltransferase activity"/>
    <property type="evidence" value="ECO:0007669"/>
    <property type="project" value="UniProtKB-KW"/>
</dbReference>
<dbReference type="EC" id="2.4.2.31" evidence="10"/>
<dbReference type="AlphaFoldDB" id="A0A9J6FLA4"/>
<dbReference type="GO" id="GO:0005576">
    <property type="term" value="C:extracellular region"/>
    <property type="evidence" value="ECO:0007669"/>
    <property type="project" value="UniProtKB-SubCell"/>
</dbReference>
<evidence type="ECO:0000256" key="4">
    <source>
        <dbReference type="ARBA" id="ARBA00022656"/>
    </source>
</evidence>
<evidence type="ECO:0000256" key="6">
    <source>
        <dbReference type="ARBA" id="ARBA00022679"/>
    </source>
</evidence>
<comment type="catalytic activity">
    <reaction evidence="9 10">
        <text>L-arginyl-[protein] + NAD(+) = N(omega)-(ADP-D-ribosyl)-L-arginyl-[protein] + nicotinamide + H(+)</text>
        <dbReference type="Rhea" id="RHEA:19149"/>
        <dbReference type="Rhea" id="RHEA-COMP:10532"/>
        <dbReference type="Rhea" id="RHEA-COMP:15087"/>
        <dbReference type="ChEBI" id="CHEBI:15378"/>
        <dbReference type="ChEBI" id="CHEBI:17154"/>
        <dbReference type="ChEBI" id="CHEBI:29965"/>
        <dbReference type="ChEBI" id="CHEBI:57540"/>
        <dbReference type="ChEBI" id="CHEBI:142554"/>
        <dbReference type="EC" id="2.4.2.31"/>
    </reaction>
</comment>
<evidence type="ECO:0000256" key="10">
    <source>
        <dbReference type="RuleBase" id="RU361228"/>
    </source>
</evidence>
<dbReference type="PANTHER" id="PTHR10339">
    <property type="entry name" value="ADP-RIBOSYLTRANSFERASE"/>
    <property type="match status" value="1"/>
</dbReference>
<accession>A0A9J6FLA4</accession>
<protein>
    <recommendedName>
        <fullName evidence="10">NAD(P)(+)--arginine ADP-ribosyltransferase</fullName>
        <ecNumber evidence="10">2.4.2.31</ecNumber>
    </recommendedName>
    <alternativeName>
        <fullName evidence="10">Mono(ADP-ribosyl)transferase</fullName>
    </alternativeName>
</protein>
<dbReference type="Pfam" id="PF01129">
    <property type="entry name" value="ART"/>
    <property type="match status" value="1"/>
</dbReference>
<evidence type="ECO:0000256" key="7">
    <source>
        <dbReference type="ARBA" id="ARBA00022695"/>
    </source>
</evidence>
<evidence type="ECO:0000256" key="1">
    <source>
        <dbReference type="ARBA" id="ARBA00004613"/>
    </source>
</evidence>
<keyword evidence="4" id="KW-0800">Toxin</keyword>
<organism evidence="11 12">
    <name type="scientific">Haemaphysalis longicornis</name>
    <name type="common">Bush tick</name>
    <dbReference type="NCBI Taxonomy" id="44386"/>
    <lineage>
        <taxon>Eukaryota</taxon>
        <taxon>Metazoa</taxon>
        <taxon>Ecdysozoa</taxon>
        <taxon>Arthropoda</taxon>
        <taxon>Chelicerata</taxon>
        <taxon>Arachnida</taxon>
        <taxon>Acari</taxon>
        <taxon>Parasitiformes</taxon>
        <taxon>Ixodida</taxon>
        <taxon>Ixodoidea</taxon>
        <taxon>Ixodidae</taxon>
        <taxon>Haemaphysalinae</taxon>
        <taxon>Haemaphysalis</taxon>
    </lineage>
</organism>
<keyword evidence="5 10" id="KW-0328">Glycosyltransferase</keyword>
<keyword evidence="8" id="KW-0843">Virulence</keyword>
<evidence type="ECO:0000256" key="5">
    <source>
        <dbReference type="ARBA" id="ARBA00022676"/>
    </source>
</evidence>
<dbReference type="EMBL" id="JABSTR010000002">
    <property type="protein sequence ID" value="KAH9363829.1"/>
    <property type="molecule type" value="Genomic_DNA"/>
</dbReference>
<evidence type="ECO:0000256" key="2">
    <source>
        <dbReference type="ARBA" id="ARBA00009558"/>
    </source>
</evidence>
<evidence type="ECO:0000256" key="9">
    <source>
        <dbReference type="ARBA" id="ARBA00047597"/>
    </source>
</evidence>
<keyword evidence="12" id="KW-1185">Reference proteome</keyword>
<dbReference type="Gene3D" id="3.90.176.10">
    <property type="entry name" value="Toxin ADP-ribosyltransferase, Chain A, domain 1"/>
    <property type="match status" value="1"/>
</dbReference>
<sequence>MVYEDGWSMGLTKEQCTALKCYTLQKPNICREFNRRCRWALPTEWSWSKFPFKSLWCLLLDAFKRLPKSDGRRRDFYRGMTRTVELESKSVCFAQFLSASPSFDEAEKFTFDEEEGTVLTLQSVPVEYFRDISQFSIYPDHEEYLDESEDGRRFVFREAEPIRERVLL</sequence>
<keyword evidence="6 10" id="KW-0808">Transferase</keyword>
<dbReference type="InterPro" id="IPR000768">
    <property type="entry name" value="ART"/>
</dbReference>
<dbReference type="Proteomes" id="UP000821853">
    <property type="component" value="Chromosome 10"/>
</dbReference>
<dbReference type="PANTHER" id="PTHR10339:SF25">
    <property type="entry name" value="SECRETED EXOENZYME S"/>
    <property type="match status" value="1"/>
</dbReference>
<comment type="similarity">
    <text evidence="2 10">Belongs to the Arg-specific ADP-ribosyltransferase family.</text>
</comment>
<comment type="subcellular location">
    <subcellularLocation>
        <location evidence="1">Secreted</location>
    </subcellularLocation>
</comment>
<evidence type="ECO:0000256" key="8">
    <source>
        <dbReference type="ARBA" id="ARBA00023026"/>
    </source>
</evidence>
<gene>
    <name evidence="11" type="ORF">HPB48_007951</name>
</gene>